<protein>
    <submittedName>
        <fullName evidence="1">Uncharacterized protein</fullName>
    </submittedName>
</protein>
<sequence length="703" mass="81477">MQLQFIHKTLSLNIALIKMHKKLSSFLSGMRDKPTTQNQAINDDNSFFNTEGDSNSEVKHQQESKTLSFVDKLKQLSFNRSNREQIDQTGTNAKKYYGLEYLDSIGYLPKNYLNLEESPLGESHTSAYLAYLFKLGKPLQTILKIKNNTVLTQILHQSPETVLGKYSSKLRNEIFTLSLKVKQTNETVFEVHTKSRKTYLVTIVCASKFGGIRDEINMSERFEVIVQQGLEQKGNEVIVFQIDDLKIEAIIGIARADFYQINDILEMLPNQLGEDKMSEILIALRLIDQYEKIYLNEGLVHRNINPDKIEIDPLTFEVNYQASEVPIVRGKKEQFYTVNNFDEDYCHDVMLIQKQHIYSELIGNDFTSILKSLRDCFSPYFRQLFYDQLIQIEASMNSFHGILQFVKSLKETLLAEVKIDWLFVYLKQLLVNDRPQLFTNILPYLGETHPLTTLFAHQVISPSCQLQDLEIYLHYLKVTGGKIQVQNLIQFLLSHTPSSDSLRVFKLYSDLTGDKILLKQALHSAEAFLTNEEREDPNFIALFHTLSQQEEILDPELTPRMQVEALLSQLEKTKEPTLITKIDQILYRDVNYDIKQTELEVRFFLLKGMCLGNIEILEEALQKNRQIKGRWACSENYLKLAELNFEKGFIQSALDWVKESIKCGCQGESFEKVVLLMIDQSKYQECRRNELKQLLVKLISLRN</sequence>
<evidence type="ECO:0000313" key="1">
    <source>
        <dbReference type="EMBL" id="TNV81836.1"/>
    </source>
</evidence>
<keyword evidence="2" id="KW-1185">Reference proteome</keyword>
<comment type="caution">
    <text evidence="1">The sequence shown here is derived from an EMBL/GenBank/DDBJ whole genome shotgun (WGS) entry which is preliminary data.</text>
</comment>
<dbReference type="Proteomes" id="UP000785679">
    <property type="component" value="Unassembled WGS sequence"/>
</dbReference>
<dbReference type="EMBL" id="RRYP01005676">
    <property type="protein sequence ID" value="TNV81836.1"/>
    <property type="molecule type" value="Genomic_DNA"/>
</dbReference>
<organism evidence="1 2">
    <name type="scientific">Halteria grandinella</name>
    <dbReference type="NCBI Taxonomy" id="5974"/>
    <lineage>
        <taxon>Eukaryota</taxon>
        <taxon>Sar</taxon>
        <taxon>Alveolata</taxon>
        <taxon>Ciliophora</taxon>
        <taxon>Intramacronucleata</taxon>
        <taxon>Spirotrichea</taxon>
        <taxon>Stichotrichia</taxon>
        <taxon>Sporadotrichida</taxon>
        <taxon>Halteriidae</taxon>
        <taxon>Halteria</taxon>
    </lineage>
</organism>
<name>A0A8J8NX51_HALGN</name>
<dbReference type="AlphaFoldDB" id="A0A8J8NX51"/>
<accession>A0A8J8NX51</accession>
<evidence type="ECO:0000313" key="2">
    <source>
        <dbReference type="Proteomes" id="UP000785679"/>
    </source>
</evidence>
<proteinExistence type="predicted"/>
<gene>
    <name evidence="1" type="ORF">FGO68_gene17180</name>
</gene>
<reference evidence="1" key="1">
    <citation type="submission" date="2019-06" db="EMBL/GenBank/DDBJ databases">
        <authorList>
            <person name="Zheng W."/>
        </authorList>
    </citation>
    <scope>NUCLEOTIDE SEQUENCE</scope>
    <source>
        <strain evidence="1">QDHG01</strain>
    </source>
</reference>